<feature type="binding site" evidence="3">
    <location>
        <begin position="23"/>
        <end position="30"/>
    </location>
    <ligand>
        <name>GTP</name>
        <dbReference type="ChEBI" id="CHEBI:37565"/>
    </ligand>
</feature>
<dbReference type="PRINTS" id="PR00328">
    <property type="entry name" value="SAR1GTPBP"/>
</dbReference>
<dbReference type="InterPro" id="IPR006689">
    <property type="entry name" value="Small_GTPase_ARF/SAR"/>
</dbReference>
<protein>
    <recommendedName>
        <fullName evidence="8">ADP-ribosylation factor-like protein 2</fullName>
    </recommendedName>
</protein>
<evidence type="ECO:0000256" key="2">
    <source>
        <dbReference type="ARBA" id="ARBA00023134"/>
    </source>
</evidence>
<comment type="similarity">
    <text evidence="5">Belongs to the small GTPase superfamily. Arf family.</text>
</comment>
<organism evidence="6 7">
    <name type="scientific">Australozyma saopauloensis</name>
    <dbReference type="NCBI Taxonomy" id="291208"/>
    <lineage>
        <taxon>Eukaryota</taxon>
        <taxon>Fungi</taxon>
        <taxon>Dikarya</taxon>
        <taxon>Ascomycota</taxon>
        <taxon>Saccharomycotina</taxon>
        <taxon>Pichiomycetes</taxon>
        <taxon>Metschnikowiaceae</taxon>
        <taxon>Australozyma</taxon>
    </lineage>
</organism>
<dbReference type="GO" id="GO:0005525">
    <property type="term" value="F:GTP binding"/>
    <property type="evidence" value="ECO:0007669"/>
    <property type="project" value="UniProtKB-KW"/>
</dbReference>
<dbReference type="InterPro" id="IPR005225">
    <property type="entry name" value="Small_GTP-bd"/>
</dbReference>
<dbReference type="GO" id="GO:0003924">
    <property type="term" value="F:GTPase activity"/>
    <property type="evidence" value="ECO:0007669"/>
    <property type="project" value="InterPro"/>
</dbReference>
<dbReference type="RefSeq" id="XP_062875608.1">
    <property type="nucleotide sequence ID" value="XM_063019538.1"/>
</dbReference>
<dbReference type="InterPro" id="IPR044612">
    <property type="entry name" value="ARL2/3"/>
</dbReference>
<dbReference type="PANTHER" id="PTHR45697">
    <property type="entry name" value="ADP-RIBOSYLATION FACTOR-LIKE PROTEIN 2-RELATED"/>
    <property type="match status" value="1"/>
</dbReference>
<evidence type="ECO:0000313" key="7">
    <source>
        <dbReference type="Proteomes" id="UP001338582"/>
    </source>
</evidence>
<keyword evidence="7" id="KW-1185">Reference proteome</keyword>
<dbReference type="KEGG" id="asau:88171518"/>
<dbReference type="Pfam" id="PF00025">
    <property type="entry name" value="Arf"/>
    <property type="match status" value="1"/>
</dbReference>
<evidence type="ECO:0000256" key="3">
    <source>
        <dbReference type="PIRSR" id="PIRSR606689-1"/>
    </source>
</evidence>
<evidence type="ECO:0008006" key="8">
    <source>
        <dbReference type="Google" id="ProtNLM"/>
    </source>
</evidence>
<dbReference type="SMART" id="SM00178">
    <property type="entry name" value="SAR"/>
    <property type="match status" value="1"/>
</dbReference>
<evidence type="ECO:0000313" key="6">
    <source>
        <dbReference type="EMBL" id="WPK23221.1"/>
    </source>
</evidence>
<dbReference type="Proteomes" id="UP001338582">
    <property type="component" value="Chromosome 1"/>
</dbReference>
<proteinExistence type="inferred from homology"/>
<dbReference type="InterPro" id="IPR027417">
    <property type="entry name" value="P-loop_NTPase"/>
</dbReference>
<gene>
    <name evidence="6" type="ORF">PUMCH_000449</name>
</gene>
<dbReference type="SUPFAM" id="SSF52540">
    <property type="entry name" value="P-loop containing nucleoside triphosphate hydrolases"/>
    <property type="match status" value="1"/>
</dbReference>
<feature type="binding site" evidence="4">
    <location>
        <position position="30"/>
    </location>
    <ligand>
        <name>Mg(2+)</name>
        <dbReference type="ChEBI" id="CHEBI:18420"/>
    </ligand>
</feature>
<name>A0AAX4H3V3_9ASCO</name>
<accession>A0AAX4H3V3</accession>
<dbReference type="Gene3D" id="3.40.50.300">
    <property type="entry name" value="P-loop containing nucleotide triphosphate hydrolases"/>
    <property type="match status" value="1"/>
</dbReference>
<dbReference type="PROSITE" id="PS51417">
    <property type="entry name" value="ARF"/>
    <property type="match status" value="1"/>
</dbReference>
<feature type="binding site" evidence="3">
    <location>
        <position position="69"/>
    </location>
    <ligand>
        <name>GTP</name>
        <dbReference type="ChEBI" id="CHEBI:37565"/>
    </ligand>
</feature>
<keyword evidence="1 3" id="KW-0547">Nucleotide-binding</keyword>
<feature type="binding site" evidence="3">
    <location>
        <begin position="126"/>
        <end position="129"/>
    </location>
    <ligand>
        <name>GTP</name>
        <dbReference type="ChEBI" id="CHEBI:37565"/>
    </ligand>
</feature>
<reference evidence="6 7" key="1">
    <citation type="submission" date="2023-10" db="EMBL/GenBank/DDBJ databases">
        <title>Draft Genome Sequence of Candida saopaulonensis from a very Premature Infant with Sepsis.</title>
        <authorList>
            <person name="Ning Y."/>
            <person name="Dai R."/>
            <person name="Xiao M."/>
            <person name="Xu Y."/>
            <person name="Yan Q."/>
            <person name="Zhang L."/>
        </authorList>
    </citation>
    <scope>NUCLEOTIDE SEQUENCE [LARGE SCALE GENOMIC DNA]</scope>
    <source>
        <strain evidence="6 7">19XY460</strain>
    </source>
</reference>
<feature type="binding site" evidence="4">
    <location>
        <position position="47"/>
    </location>
    <ligand>
        <name>Mg(2+)</name>
        <dbReference type="ChEBI" id="CHEBI:18420"/>
    </ligand>
</feature>
<dbReference type="SMART" id="SM00177">
    <property type="entry name" value="ARF"/>
    <property type="match status" value="1"/>
</dbReference>
<dbReference type="GO" id="GO:0046872">
    <property type="term" value="F:metal ion binding"/>
    <property type="evidence" value="ECO:0007669"/>
    <property type="project" value="UniProtKB-KW"/>
</dbReference>
<evidence type="ECO:0000256" key="4">
    <source>
        <dbReference type="PIRSR" id="PIRSR606689-2"/>
    </source>
</evidence>
<evidence type="ECO:0000256" key="5">
    <source>
        <dbReference type="RuleBase" id="RU003925"/>
    </source>
</evidence>
<dbReference type="NCBIfam" id="TIGR00231">
    <property type="entry name" value="small_GTP"/>
    <property type="match status" value="1"/>
</dbReference>
<dbReference type="GeneID" id="88171518"/>
<sequence>MGLLAIIRKQKMKDQEVRVLLLGLDSAGKTTIINNLMGKDPMKVSPTMGFQINTLPWKGYSLNIWDIGGQSSLRSFWGNYFDRLDVVVWVVDAVSTLKLEELYLELREKVIKQDQLQGTCFVVLVNKIDLVSENDRDAVASEIKKALLLEHELSATRYTIRAVLGYTGEGLPGAMDWIVENCGNLL</sequence>
<dbReference type="AlphaFoldDB" id="A0AAX4H3V3"/>
<keyword evidence="4" id="KW-0460">Magnesium</keyword>
<keyword evidence="2 3" id="KW-0342">GTP-binding</keyword>
<keyword evidence="4" id="KW-0479">Metal-binding</keyword>
<dbReference type="EMBL" id="CP138894">
    <property type="protein sequence ID" value="WPK23221.1"/>
    <property type="molecule type" value="Genomic_DNA"/>
</dbReference>
<evidence type="ECO:0000256" key="1">
    <source>
        <dbReference type="ARBA" id="ARBA00022741"/>
    </source>
</evidence>